<name>A0ABD1DLQ7_CULPP</name>
<keyword evidence="3" id="KW-1185">Reference proteome</keyword>
<evidence type="ECO:0008006" key="4">
    <source>
        <dbReference type="Google" id="ProtNLM"/>
    </source>
</evidence>
<gene>
    <name evidence="2" type="ORF">pipiens_002032</name>
</gene>
<accession>A0ABD1DLQ7</accession>
<feature type="signal peptide" evidence="1">
    <location>
        <begin position="1"/>
        <end position="20"/>
    </location>
</feature>
<evidence type="ECO:0000256" key="1">
    <source>
        <dbReference type="SAM" id="SignalP"/>
    </source>
</evidence>
<dbReference type="PANTHER" id="PTHR21112:SF0">
    <property type="entry name" value="CHEMOSENSORY PROTEIN A 29A-RELATED"/>
    <property type="match status" value="1"/>
</dbReference>
<organism evidence="2 3">
    <name type="scientific">Culex pipiens pipiens</name>
    <name type="common">Northern house mosquito</name>
    <dbReference type="NCBI Taxonomy" id="38569"/>
    <lineage>
        <taxon>Eukaryota</taxon>
        <taxon>Metazoa</taxon>
        <taxon>Ecdysozoa</taxon>
        <taxon>Arthropoda</taxon>
        <taxon>Hexapoda</taxon>
        <taxon>Insecta</taxon>
        <taxon>Pterygota</taxon>
        <taxon>Neoptera</taxon>
        <taxon>Endopterygota</taxon>
        <taxon>Diptera</taxon>
        <taxon>Nematocera</taxon>
        <taxon>Culicoidea</taxon>
        <taxon>Culicidae</taxon>
        <taxon>Culicinae</taxon>
        <taxon>Culicini</taxon>
        <taxon>Culex</taxon>
        <taxon>Culex</taxon>
    </lineage>
</organism>
<dbReference type="Pfam" id="PF06477">
    <property type="entry name" value="DUF1091"/>
    <property type="match status" value="1"/>
</dbReference>
<evidence type="ECO:0000313" key="3">
    <source>
        <dbReference type="Proteomes" id="UP001562425"/>
    </source>
</evidence>
<dbReference type="PANTHER" id="PTHR21112">
    <property type="entry name" value="CHEMOSENSORY PROTEIN A 29A-RELATED"/>
    <property type="match status" value="1"/>
</dbReference>
<proteinExistence type="predicted"/>
<comment type="caution">
    <text evidence="2">The sequence shown here is derived from an EMBL/GenBank/DDBJ whole genome shotgun (WGS) entry which is preliminary data.</text>
</comment>
<feature type="chain" id="PRO_5044894969" description="MD-2-related lipid-recognition domain-containing protein" evidence="1">
    <location>
        <begin position="21"/>
        <end position="180"/>
    </location>
</feature>
<keyword evidence="1" id="KW-0732">Signal</keyword>
<dbReference type="AlphaFoldDB" id="A0ABD1DLQ7"/>
<dbReference type="EMBL" id="JBEHCU010005167">
    <property type="protein sequence ID" value="KAL1400671.1"/>
    <property type="molecule type" value="Genomic_DNA"/>
</dbReference>
<reference evidence="2 3" key="1">
    <citation type="submission" date="2024-05" db="EMBL/GenBank/DDBJ databases">
        <title>Culex pipiens pipiens assembly and annotation.</title>
        <authorList>
            <person name="Alout H."/>
            <person name="Durand T."/>
        </authorList>
    </citation>
    <scope>NUCLEOTIDE SEQUENCE [LARGE SCALE GENOMIC DNA]</scope>
    <source>
        <strain evidence="2">HA-2024</strain>
        <tissue evidence="2">Whole body</tissue>
    </source>
</reference>
<dbReference type="Proteomes" id="UP001562425">
    <property type="component" value="Unassembled WGS sequence"/>
</dbReference>
<evidence type="ECO:0000313" key="2">
    <source>
        <dbReference type="EMBL" id="KAL1400671.1"/>
    </source>
</evidence>
<dbReference type="InterPro" id="IPR010512">
    <property type="entry name" value="DUF1091"/>
</dbReference>
<sequence>MVAKHLILFLLVASVATVASIQVMFEQFKQCTSNGVLDCNLRVRKVNRTLATLYGNATLNVDLGDDFVTSINLYRSMLGNNQYNHYPMKVSPTGICKFMKEHWGDYYAFIVVYVPQMEKPGVCPITARQLQFNDMVLDERMFPQFVPTGLWKLVMRADNGQTGQYFQLEVIFRVYPDGHF</sequence>
<protein>
    <recommendedName>
        <fullName evidence="4">MD-2-related lipid-recognition domain-containing protein</fullName>
    </recommendedName>
</protein>